<dbReference type="OrthoDB" id="5443996at2"/>
<evidence type="ECO:0000313" key="1">
    <source>
        <dbReference type="EMBL" id="SFK36907.1"/>
    </source>
</evidence>
<keyword evidence="2" id="KW-1185">Reference proteome</keyword>
<dbReference type="GO" id="GO:0016757">
    <property type="term" value="F:glycosyltransferase activity"/>
    <property type="evidence" value="ECO:0007669"/>
    <property type="project" value="TreeGrafter"/>
</dbReference>
<reference evidence="1 2" key="1">
    <citation type="submission" date="2016-10" db="EMBL/GenBank/DDBJ databases">
        <authorList>
            <person name="Varghese N."/>
            <person name="Submissions S."/>
        </authorList>
    </citation>
    <scope>NUCLEOTIDE SEQUENCE [LARGE SCALE GENOMIC DNA]</scope>
    <source>
        <strain evidence="1 2">DSM 21822</strain>
    </source>
</reference>
<dbReference type="CDD" id="cd03801">
    <property type="entry name" value="GT4_PimA-like"/>
    <property type="match status" value="1"/>
</dbReference>
<keyword evidence="1" id="KW-0808">Transferase</keyword>
<dbReference type="Proteomes" id="UP000323300">
    <property type="component" value="Unassembled WGS sequence"/>
</dbReference>
<organism evidence="1 2">
    <name type="scientific">Neomesorhizobium albiziae</name>
    <dbReference type="NCBI Taxonomy" id="335020"/>
    <lineage>
        <taxon>Bacteria</taxon>
        <taxon>Pseudomonadati</taxon>
        <taxon>Pseudomonadota</taxon>
        <taxon>Alphaproteobacteria</taxon>
        <taxon>Hyphomicrobiales</taxon>
        <taxon>Phyllobacteriaceae</taxon>
        <taxon>Neomesorhizobium</taxon>
    </lineage>
</organism>
<gene>
    <name evidence="1" type="ORF">SAMN04488498_105263</name>
</gene>
<dbReference type="EMBL" id="FOSL01000005">
    <property type="protein sequence ID" value="SFK36907.1"/>
    <property type="molecule type" value="Genomic_DNA"/>
</dbReference>
<evidence type="ECO:0000313" key="2">
    <source>
        <dbReference type="Proteomes" id="UP000323300"/>
    </source>
</evidence>
<dbReference type="SUPFAM" id="SSF53756">
    <property type="entry name" value="UDP-Glycosyltransferase/glycogen phosphorylase"/>
    <property type="match status" value="1"/>
</dbReference>
<dbReference type="PANTHER" id="PTHR45947:SF3">
    <property type="entry name" value="SULFOQUINOVOSYL TRANSFERASE SQD2"/>
    <property type="match status" value="1"/>
</dbReference>
<dbReference type="PANTHER" id="PTHR45947">
    <property type="entry name" value="SULFOQUINOVOSYL TRANSFERASE SQD2"/>
    <property type="match status" value="1"/>
</dbReference>
<protein>
    <submittedName>
        <fullName evidence="1">Glycosyltransferase involved in cell wall bisynthesis</fullName>
    </submittedName>
</protein>
<dbReference type="Pfam" id="PF13692">
    <property type="entry name" value="Glyco_trans_1_4"/>
    <property type="match status" value="1"/>
</dbReference>
<dbReference type="AlphaFoldDB" id="A0A1I3YYG1"/>
<dbReference type="RefSeq" id="WP_149760277.1">
    <property type="nucleotide sequence ID" value="NZ_BSPE01000056.1"/>
</dbReference>
<proteinExistence type="predicted"/>
<accession>A0A1I3YYG1</accession>
<dbReference type="InterPro" id="IPR050194">
    <property type="entry name" value="Glycosyltransferase_grp1"/>
</dbReference>
<sequence>MRIAFYAPMKSPNHPVPSGDRLMARLLIKALEHAGHEVTVASELRSFASKPQAEHYAAVLEGADGEISRLSTLWASKGKPDLWFCYHPYYKAPDLIGPKLASAFEIPYVTAEASYSTRRNIGVWVETQASVEEAVKIAALNICFTHRDRDGLAEVVPDATFAMLPPFIDTSVFAASPHSGSTGLVAVAMMRPGDKLDSYRMLARALERIPEVPWTLAIVGDGPCRAEVEAAFAALPAGRIEWLGKKEPDEVPELLSKAGIYVWPGCGEAYGLAYLEAQAAGLPVVAQNTAGVPEVVQSGKTGILTPPGDVNAFAGAIAGLLSDAGKRRAMGQAARNFVMLERSLDAAAARLGTMLPAGAVVR</sequence>
<dbReference type="Gene3D" id="3.40.50.2000">
    <property type="entry name" value="Glycogen Phosphorylase B"/>
    <property type="match status" value="2"/>
</dbReference>
<name>A0A1I3YYG1_9HYPH</name>